<dbReference type="InterPro" id="IPR000073">
    <property type="entry name" value="AB_hydrolase_1"/>
</dbReference>
<evidence type="ECO:0000259" key="2">
    <source>
        <dbReference type="Pfam" id="PF00561"/>
    </source>
</evidence>
<dbReference type="PANTHER" id="PTHR43433">
    <property type="entry name" value="HYDROLASE, ALPHA/BETA FOLD FAMILY PROTEIN"/>
    <property type="match status" value="1"/>
</dbReference>
<dbReference type="PRINTS" id="PR00111">
    <property type="entry name" value="ABHYDROLASE"/>
</dbReference>
<dbReference type="Proteomes" id="UP000440224">
    <property type="component" value="Unassembled WGS sequence"/>
</dbReference>
<reference evidence="3 4" key="1">
    <citation type="submission" date="2019-10" db="EMBL/GenBank/DDBJ databases">
        <title>A soil myxobacterium in the family Polyangiaceae.</title>
        <authorList>
            <person name="Li Y."/>
            <person name="Wang J."/>
        </authorList>
    </citation>
    <scope>NUCLEOTIDE SEQUENCE [LARGE SCALE GENOMIC DNA]</scope>
    <source>
        <strain evidence="3 4">DSM 14734</strain>
    </source>
</reference>
<comment type="caution">
    <text evidence="3">The sequence shown here is derived from an EMBL/GenBank/DDBJ whole genome shotgun (WGS) entry which is preliminary data.</text>
</comment>
<keyword evidence="4" id="KW-1185">Reference proteome</keyword>
<accession>A0A6N7PPS0</accession>
<evidence type="ECO:0000313" key="4">
    <source>
        <dbReference type="Proteomes" id="UP000440224"/>
    </source>
</evidence>
<protein>
    <submittedName>
        <fullName evidence="3">Alpha/beta fold hydrolase</fullName>
    </submittedName>
</protein>
<keyword evidence="3" id="KW-0378">Hydrolase</keyword>
<dbReference type="OrthoDB" id="9785408at2"/>
<dbReference type="GO" id="GO:0046503">
    <property type="term" value="P:glycerolipid catabolic process"/>
    <property type="evidence" value="ECO:0007669"/>
    <property type="project" value="TreeGrafter"/>
</dbReference>
<gene>
    <name evidence="3" type="ORF">GF068_10475</name>
</gene>
<evidence type="ECO:0000313" key="3">
    <source>
        <dbReference type="EMBL" id="MRG92350.1"/>
    </source>
</evidence>
<dbReference type="AlphaFoldDB" id="A0A6N7PPS0"/>
<dbReference type="InterPro" id="IPR050471">
    <property type="entry name" value="AB_hydrolase"/>
</dbReference>
<evidence type="ECO:0000256" key="1">
    <source>
        <dbReference type="SAM" id="MobiDB-lite"/>
    </source>
</evidence>
<dbReference type="SUPFAM" id="SSF53474">
    <property type="entry name" value="alpha/beta-Hydrolases"/>
    <property type="match status" value="1"/>
</dbReference>
<feature type="domain" description="AB hydrolase-1" evidence="2">
    <location>
        <begin position="89"/>
        <end position="328"/>
    </location>
</feature>
<dbReference type="EMBL" id="WJIE01000003">
    <property type="protein sequence ID" value="MRG92350.1"/>
    <property type="molecule type" value="Genomic_DNA"/>
</dbReference>
<organism evidence="3 4">
    <name type="scientific">Polyangium spumosum</name>
    <dbReference type="NCBI Taxonomy" id="889282"/>
    <lineage>
        <taxon>Bacteria</taxon>
        <taxon>Pseudomonadati</taxon>
        <taxon>Myxococcota</taxon>
        <taxon>Polyangia</taxon>
        <taxon>Polyangiales</taxon>
        <taxon>Polyangiaceae</taxon>
        <taxon>Polyangium</taxon>
    </lineage>
</organism>
<feature type="region of interest" description="Disordered" evidence="1">
    <location>
        <begin position="38"/>
        <end position="61"/>
    </location>
</feature>
<dbReference type="Gene3D" id="3.40.50.1820">
    <property type="entry name" value="alpha/beta hydrolase"/>
    <property type="match status" value="1"/>
</dbReference>
<dbReference type="GO" id="GO:0004806">
    <property type="term" value="F:triacylglycerol lipase activity"/>
    <property type="evidence" value="ECO:0007669"/>
    <property type="project" value="TreeGrafter"/>
</dbReference>
<proteinExistence type="predicted"/>
<dbReference type="PANTHER" id="PTHR43433:SF5">
    <property type="entry name" value="AB HYDROLASE-1 DOMAIN-CONTAINING PROTEIN"/>
    <property type="match status" value="1"/>
</dbReference>
<sequence>MMRNATAKTTSPIPTKMRVASEALSSCEMSSIDAFPKARTGRAGRVREVGPAGKPRRRGRKRLRPWATMAIARLSGVDIHYDTFGESGPAVLLVMGLGSRGDNWTPISRALAGRGFRVIQFDNRDVGRSSRFPGGSYEIADMAADAVGLLDHLGAREARLVGISMGGMIAQELAASFPERFSRLVLLATWPGGDLARKPESPILAELAALARGEEEDRAAAEARLGAFYRAITGPAFVQKNPELLDMAVAFALEGAPEVEGLMRQIRAISRFAIGDRLGEIRAPTLVLHGDADPLIPYENGEIIARRIPGARLCTLRGVGHLVPLEAPLATFGALLDFLS</sequence>
<name>A0A6N7PPS0_9BACT</name>
<dbReference type="InterPro" id="IPR029058">
    <property type="entry name" value="AB_hydrolase_fold"/>
</dbReference>
<dbReference type="Pfam" id="PF00561">
    <property type="entry name" value="Abhydrolase_1"/>
    <property type="match status" value="1"/>
</dbReference>